<evidence type="ECO:0000259" key="1">
    <source>
        <dbReference type="PROSITE" id="PS51186"/>
    </source>
</evidence>
<dbReference type="OrthoDB" id="5243635at2"/>
<feature type="domain" description="N-acetyltransferase" evidence="1">
    <location>
        <begin position="8"/>
        <end position="155"/>
    </location>
</feature>
<dbReference type="InterPro" id="IPR000182">
    <property type="entry name" value="GNAT_dom"/>
</dbReference>
<dbReference type="InterPro" id="IPR016181">
    <property type="entry name" value="Acyl_CoA_acyltransferase"/>
</dbReference>
<dbReference type="CDD" id="cd04301">
    <property type="entry name" value="NAT_SF"/>
    <property type="match status" value="1"/>
</dbReference>
<name>A0A2N8KYP7_9BURK</name>
<dbReference type="Proteomes" id="UP000235916">
    <property type="component" value="Unassembled WGS sequence"/>
</dbReference>
<dbReference type="EMBL" id="POSP01000003">
    <property type="protein sequence ID" value="PND38561.1"/>
    <property type="molecule type" value="Genomic_DNA"/>
</dbReference>
<dbReference type="AlphaFoldDB" id="A0A2N8KYP7"/>
<keyword evidence="3" id="KW-1185">Reference proteome</keyword>
<dbReference type="SUPFAM" id="SSF55729">
    <property type="entry name" value="Acyl-CoA N-acyltransferases (Nat)"/>
    <property type="match status" value="1"/>
</dbReference>
<keyword evidence="2" id="KW-0808">Transferase</keyword>
<dbReference type="Gene3D" id="3.40.630.30">
    <property type="match status" value="1"/>
</dbReference>
<evidence type="ECO:0000313" key="2">
    <source>
        <dbReference type="EMBL" id="PND38561.1"/>
    </source>
</evidence>
<evidence type="ECO:0000313" key="3">
    <source>
        <dbReference type="Proteomes" id="UP000235916"/>
    </source>
</evidence>
<sequence length="164" mass="18049">MPTPTPEVTLQPVTRANYEAVCDLPLSEAQKPMLASNTWSLLEAAYNPGYQVRAIHAGAELVGFMMWVPVTAQRASIWRFMIALPHQGRGLGSLALQAAIREIAADPVVREVEICYHPENEGSRRLYARHGFVEQGLDEEGEDMLAVLPLPLPLPLPLTSPLAR</sequence>
<dbReference type="GO" id="GO:0016747">
    <property type="term" value="F:acyltransferase activity, transferring groups other than amino-acyl groups"/>
    <property type="evidence" value="ECO:0007669"/>
    <property type="project" value="InterPro"/>
</dbReference>
<organism evidence="2 3">
    <name type="scientific">Kinneretia aquatilis</name>
    <dbReference type="NCBI Taxonomy" id="2070761"/>
    <lineage>
        <taxon>Bacteria</taxon>
        <taxon>Pseudomonadati</taxon>
        <taxon>Pseudomonadota</taxon>
        <taxon>Betaproteobacteria</taxon>
        <taxon>Burkholderiales</taxon>
        <taxon>Sphaerotilaceae</taxon>
        <taxon>Roseateles</taxon>
    </lineage>
</organism>
<comment type="caution">
    <text evidence="2">The sequence shown here is derived from an EMBL/GenBank/DDBJ whole genome shotgun (WGS) entry which is preliminary data.</text>
</comment>
<dbReference type="RefSeq" id="WP_102768479.1">
    <property type="nucleotide sequence ID" value="NZ_POSP01000003.1"/>
</dbReference>
<accession>A0A2N8KYP7</accession>
<dbReference type="Pfam" id="PF00583">
    <property type="entry name" value="Acetyltransf_1"/>
    <property type="match status" value="1"/>
</dbReference>
<dbReference type="PROSITE" id="PS51186">
    <property type="entry name" value="GNAT"/>
    <property type="match status" value="1"/>
</dbReference>
<proteinExistence type="predicted"/>
<gene>
    <name evidence="2" type="ORF">C1O66_14195</name>
</gene>
<reference evidence="2 3" key="1">
    <citation type="submission" date="2018-01" db="EMBL/GenBank/DDBJ databases">
        <title>Draft genome sequence of Paucibacter aquatile CR182 isolated from freshwater of the Nakdong River.</title>
        <authorList>
            <person name="Choi A."/>
            <person name="Chung E.J."/>
        </authorList>
    </citation>
    <scope>NUCLEOTIDE SEQUENCE [LARGE SCALE GENOMIC DNA]</scope>
    <source>
        <strain evidence="2 3">CR182</strain>
    </source>
</reference>
<protein>
    <submittedName>
        <fullName evidence="2">N-acetyltransferase</fullName>
    </submittedName>
</protein>